<dbReference type="AlphaFoldDB" id="A0A0S2I0G1"/>
<evidence type="ECO:0000313" key="2">
    <source>
        <dbReference type="EMBL" id="ALO15897.1"/>
    </source>
</evidence>
<feature type="chain" id="PRO_5006599582" description="DUF4837 domain-containing protein" evidence="1">
    <location>
        <begin position="19"/>
        <end position="338"/>
    </location>
</feature>
<proteinExistence type="predicted"/>
<dbReference type="PROSITE" id="PS51257">
    <property type="entry name" value="PROKAR_LIPOPROTEIN"/>
    <property type="match status" value="1"/>
</dbReference>
<reference evidence="2 3" key="1">
    <citation type="submission" date="2015-11" db="EMBL/GenBank/DDBJ databases">
        <title>Description and complete genome sequence of a novel strain predominating in hypersaline microbial mats and representing a new family of the Bacteriodetes phylum.</title>
        <authorList>
            <person name="Spring S."/>
            <person name="Bunk B."/>
            <person name="Sproer C."/>
            <person name="Klenk H.-P."/>
        </authorList>
    </citation>
    <scope>NUCLEOTIDE SEQUENCE [LARGE SCALE GENOMIC DNA]</scope>
    <source>
        <strain evidence="2 3">L21-Spi-D4</strain>
    </source>
</reference>
<dbReference type="EMBL" id="CP013118">
    <property type="protein sequence ID" value="ALO15897.1"/>
    <property type="molecule type" value="Genomic_DNA"/>
</dbReference>
<evidence type="ECO:0000256" key="1">
    <source>
        <dbReference type="SAM" id="SignalP"/>
    </source>
</evidence>
<dbReference type="STRING" id="1307839.L21SP5_02264"/>
<protein>
    <recommendedName>
        <fullName evidence="4">DUF4837 domain-containing protein</fullName>
    </recommendedName>
</protein>
<accession>A0A0S2I0G1</accession>
<evidence type="ECO:0000313" key="3">
    <source>
        <dbReference type="Proteomes" id="UP000064893"/>
    </source>
</evidence>
<keyword evidence="3" id="KW-1185">Reference proteome</keyword>
<dbReference type="KEGG" id="blq:L21SP5_02264"/>
<feature type="signal peptide" evidence="1">
    <location>
        <begin position="1"/>
        <end position="18"/>
    </location>
</feature>
<sequence length="338" mass="39284" precursor="true">MNKLVFIAIIATFFAAQSCTDMSTATGGGREGEVVVVLDKKFHETKAGDYIDTVLGAPVYGLPQYEPMFKVYMIPWNAFSNTFRAFRNIIKITISSGVSKPKVTVKRADMQVVFHFKAPNESAFVELLMKNEQQLLDLLNYTEKKYAKYKIRQGVNKNLRKYTLKNYNLHTTFPKGYEVRLDTSNFLWVSFETKDMSSGAFIYHFPYEDTNTFSKEYLLNKRDSLLELYVEGPLSETRDTYMTTEYRFIPPKFTELMVEKKYYTEIRGLWTVVNDFMGGPFIQISRLDKKRNRVVVFDGYVYNPGGNKRKFVRFLEAIGYMIKFPEEVSNGKKSEKTQ</sequence>
<dbReference type="Pfam" id="PF16125">
    <property type="entry name" value="DUF4837"/>
    <property type="match status" value="1"/>
</dbReference>
<evidence type="ECO:0008006" key="4">
    <source>
        <dbReference type="Google" id="ProtNLM"/>
    </source>
</evidence>
<keyword evidence="1" id="KW-0732">Signal</keyword>
<dbReference type="RefSeq" id="WP_057953318.1">
    <property type="nucleotide sequence ID" value="NZ_CP013118.1"/>
</dbReference>
<gene>
    <name evidence="2" type="ORF">L21SP5_02264</name>
</gene>
<organism evidence="2 3">
    <name type="scientific">Salinivirga cyanobacteriivorans</name>
    <dbReference type="NCBI Taxonomy" id="1307839"/>
    <lineage>
        <taxon>Bacteria</taxon>
        <taxon>Pseudomonadati</taxon>
        <taxon>Bacteroidota</taxon>
        <taxon>Bacteroidia</taxon>
        <taxon>Bacteroidales</taxon>
        <taxon>Salinivirgaceae</taxon>
        <taxon>Salinivirga</taxon>
    </lineage>
</organism>
<dbReference type="OrthoDB" id="1115230at2"/>
<name>A0A0S2I0G1_9BACT</name>
<dbReference type="InterPro" id="IPR032286">
    <property type="entry name" value="DUF4837"/>
</dbReference>
<dbReference type="Proteomes" id="UP000064893">
    <property type="component" value="Chromosome"/>
</dbReference>